<feature type="domain" description="IrrE N-terminal-like" evidence="2">
    <location>
        <begin position="49"/>
        <end position="169"/>
    </location>
</feature>
<feature type="region of interest" description="Disordered" evidence="1">
    <location>
        <begin position="277"/>
        <end position="296"/>
    </location>
</feature>
<dbReference type="Pfam" id="PF06114">
    <property type="entry name" value="Peptidase_M78"/>
    <property type="match status" value="1"/>
</dbReference>
<comment type="caution">
    <text evidence="3">The sequence shown here is derived from an EMBL/GenBank/DDBJ whole genome shotgun (WGS) entry which is preliminary data.</text>
</comment>
<dbReference type="RefSeq" id="WP_394301207.1">
    <property type="nucleotide sequence ID" value="NZ_JBHMQT010000021.1"/>
</dbReference>
<organism evidence="3 4">
    <name type="scientific">Sphaerimonospora cavernae</name>
    <dbReference type="NCBI Taxonomy" id="1740611"/>
    <lineage>
        <taxon>Bacteria</taxon>
        <taxon>Bacillati</taxon>
        <taxon>Actinomycetota</taxon>
        <taxon>Actinomycetes</taxon>
        <taxon>Streptosporangiales</taxon>
        <taxon>Streptosporangiaceae</taxon>
        <taxon>Sphaerimonospora</taxon>
    </lineage>
</organism>
<evidence type="ECO:0000256" key="1">
    <source>
        <dbReference type="SAM" id="MobiDB-lite"/>
    </source>
</evidence>
<name>A0ABV6U3K0_9ACTN</name>
<sequence length="296" mass="31687">MSDGGEDGPGKSASAESEARAKAEQFRHDQHLGTQPLADLVALIEQTTGIDVAVLDVGPGEHGLTMRDPARGAVFIAVARTAHPMRQRSTLAHELAHVLFEDWNGPEVPATDTRSPQEIRADAFARHLLVPLDGLRELLGNRLAVVGHATLSQVVQRFVVSPSIAAIALHQAGYIGEGTKDAWFSLTTSMLAARFGWADQYEALRNESNQRRAPQRLLTRAIDGYLNHVVSAQTIATLRGRDVRAIETELTDAGIEPGPLSIAWADPAGLPAVSVDLDDLDDPMDAAQSAPEGPAE</sequence>
<feature type="region of interest" description="Disordered" evidence="1">
    <location>
        <begin position="1"/>
        <end position="31"/>
    </location>
</feature>
<dbReference type="InterPro" id="IPR052345">
    <property type="entry name" value="Rad_response_metalloprotease"/>
</dbReference>
<dbReference type="PANTHER" id="PTHR43236:SF2">
    <property type="entry name" value="BLL0069 PROTEIN"/>
    <property type="match status" value="1"/>
</dbReference>
<keyword evidence="4" id="KW-1185">Reference proteome</keyword>
<dbReference type="EMBL" id="JBHMQT010000021">
    <property type="protein sequence ID" value="MFC0863038.1"/>
    <property type="molecule type" value="Genomic_DNA"/>
</dbReference>
<evidence type="ECO:0000313" key="4">
    <source>
        <dbReference type="Proteomes" id="UP001589870"/>
    </source>
</evidence>
<gene>
    <name evidence="3" type="ORF">ACFHYQ_12110</name>
</gene>
<accession>A0ABV6U3K0</accession>
<feature type="compositionally biased region" description="Basic and acidic residues" evidence="1">
    <location>
        <begin position="17"/>
        <end position="31"/>
    </location>
</feature>
<dbReference type="Proteomes" id="UP001589870">
    <property type="component" value="Unassembled WGS sequence"/>
</dbReference>
<dbReference type="InterPro" id="IPR010359">
    <property type="entry name" value="IrrE_HExxH"/>
</dbReference>
<reference evidence="3 4" key="1">
    <citation type="submission" date="2024-09" db="EMBL/GenBank/DDBJ databases">
        <authorList>
            <person name="Sun Q."/>
            <person name="Mori K."/>
        </authorList>
    </citation>
    <scope>NUCLEOTIDE SEQUENCE [LARGE SCALE GENOMIC DNA]</scope>
    <source>
        <strain evidence="3 4">TBRC 1851</strain>
    </source>
</reference>
<dbReference type="Gene3D" id="1.10.10.2910">
    <property type="match status" value="1"/>
</dbReference>
<protein>
    <submittedName>
        <fullName evidence="3">ImmA/IrrE family metallo-endopeptidase</fullName>
    </submittedName>
</protein>
<proteinExistence type="predicted"/>
<dbReference type="PANTHER" id="PTHR43236">
    <property type="entry name" value="ANTITOXIN HIGA1"/>
    <property type="match status" value="1"/>
</dbReference>
<evidence type="ECO:0000259" key="2">
    <source>
        <dbReference type="Pfam" id="PF06114"/>
    </source>
</evidence>
<evidence type="ECO:0000313" key="3">
    <source>
        <dbReference type="EMBL" id="MFC0863038.1"/>
    </source>
</evidence>